<evidence type="ECO:0000313" key="3">
    <source>
        <dbReference type="EMBL" id="KAL3311474.1"/>
    </source>
</evidence>
<gene>
    <name evidence="3" type="ORF">Ciccas_009948</name>
</gene>
<dbReference type="InterPro" id="IPR052602">
    <property type="entry name" value="Growth_transcription_reg"/>
</dbReference>
<proteinExistence type="predicted"/>
<feature type="non-terminal residue" evidence="3">
    <location>
        <position position="593"/>
    </location>
</feature>
<dbReference type="InterPro" id="IPR022092">
    <property type="entry name" value="TMF_DNA-bd"/>
</dbReference>
<feature type="coiled-coil region" evidence="1">
    <location>
        <begin position="253"/>
        <end position="312"/>
    </location>
</feature>
<dbReference type="PANTHER" id="PTHR46515:SF1">
    <property type="entry name" value="TATA ELEMENT MODULATORY FACTOR"/>
    <property type="match status" value="1"/>
</dbReference>
<accession>A0ABD2PVJ0</accession>
<feature type="region of interest" description="Disordered" evidence="2">
    <location>
        <begin position="47"/>
        <end position="116"/>
    </location>
</feature>
<organism evidence="3 4">
    <name type="scientific">Cichlidogyrus casuarinus</name>
    <dbReference type="NCBI Taxonomy" id="1844966"/>
    <lineage>
        <taxon>Eukaryota</taxon>
        <taxon>Metazoa</taxon>
        <taxon>Spiralia</taxon>
        <taxon>Lophotrochozoa</taxon>
        <taxon>Platyhelminthes</taxon>
        <taxon>Monogenea</taxon>
        <taxon>Monopisthocotylea</taxon>
        <taxon>Dactylogyridea</taxon>
        <taxon>Ancyrocephalidae</taxon>
        <taxon>Cichlidogyrus</taxon>
    </lineage>
</organism>
<feature type="region of interest" description="Disordered" evidence="2">
    <location>
        <begin position="526"/>
        <end position="547"/>
    </location>
</feature>
<evidence type="ECO:0000256" key="2">
    <source>
        <dbReference type="SAM" id="MobiDB-lite"/>
    </source>
</evidence>
<reference evidence="3 4" key="1">
    <citation type="submission" date="2024-11" db="EMBL/GenBank/DDBJ databases">
        <title>Adaptive evolution of stress response genes in parasites aligns with host niche diversity.</title>
        <authorList>
            <person name="Hahn C."/>
            <person name="Resl P."/>
        </authorList>
    </citation>
    <scope>NUCLEOTIDE SEQUENCE [LARGE SCALE GENOMIC DNA]</scope>
    <source>
        <strain evidence="3">EGGRZ-B1_66</strain>
        <tissue evidence="3">Body</tissue>
    </source>
</reference>
<sequence length="593" mass="67713">MSTWWKSLENSANLTKYATSALKKAQKKIDTVLDIEDEQSYHNTQLAAATNSPNHDSVVSSTINDSQDDTICIEGSADTENLDEAEPDKNEQGYDLDQLFRSPTPKSTSGKDDQSSRLIEDFDNTTCSDIELISIDTSTNGDSATSMVFPQYIPTHKEAVFELPDMSELKNINIEQLLMNARNCPDFDWQAKLVELGGMTNSLRNHLDRMESQFSVIYKERNELMETNNLLRSKIEHTGQVMSDKSTDLQALTANFSTRLARAEQKLQDVIRERDKLKSQLSTIDEGSSTNLQGLRKEISRWESVCAEKETRIVDLLKEGEKLANDQLAKNNAIKALRAKEKQLQSSIETHSYLKLRPIWQEATIRGLCLLHSLVRLVLDRDYNPLDLRFIDPSIRRREPSVLVLSIPRPGSTRRERSFDVRFPVMWNRLPSEIRTIVSHLAFRMALIRFLDTENGFTRIKSLSSQTAVDFWTGQAISQLTSVVKKQEKELDLARNESKNLTRSRDDLEKQVQDLASDLARMQKSNDELAQASKRLQSSSEDNQQKDVTIKELKQSLSNAEASINQLRQQATKAKKDSEYKSNQWFKELAYYQ</sequence>
<dbReference type="AlphaFoldDB" id="A0ABD2PVJ0"/>
<protein>
    <submittedName>
        <fullName evidence="3">Uncharacterized protein</fullName>
    </submittedName>
</protein>
<feature type="compositionally biased region" description="Polar residues" evidence="2">
    <location>
        <begin position="47"/>
        <end position="65"/>
    </location>
</feature>
<dbReference type="PANTHER" id="PTHR46515">
    <property type="entry name" value="TATA ELEMENT MODULATORY FACTOR TMF1"/>
    <property type="match status" value="1"/>
</dbReference>
<dbReference type="Pfam" id="PF12329">
    <property type="entry name" value="TMF_DNA_bd"/>
    <property type="match status" value="1"/>
</dbReference>
<evidence type="ECO:0000313" key="4">
    <source>
        <dbReference type="Proteomes" id="UP001626550"/>
    </source>
</evidence>
<name>A0ABD2PVJ0_9PLAT</name>
<keyword evidence="1" id="KW-0175">Coiled coil</keyword>
<dbReference type="Gene3D" id="1.10.287.1490">
    <property type="match status" value="1"/>
</dbReference>
<keyword evidence="4" id="KW-1185">Reference proteome</keyword>
<dbReference type="Proteomes" id="UP001626550">
    <property type="component" value="Unassembled WGS sequence"/>
</dbReference>
<dbReference type="EMBL" id="JBJKFK010002203">
    <property type="protein sequence ID" value="KAL3311474.1"/>
    <property type="molecule type" value="Genomic_DNA"/>
</dbReference>
<comment type="caution">
    <text evidence="3">The sequence shown here is derived from an EMBL/GenBank/DDBJ whole genome shotgun (WGS) entry which is preliminary data.</text>
</comment>
<evidence type="ECO:0000256" key="1">
    <source>
        <dbReference type="SAM" id="Coils"/>
    </source>
</evidence>